<dbReference type="Pfam" id="PF03896">
    <property type="entry name" value="TRAP_alpha"/>
    <property type="match status" value="1"/>
</dbReference>
<gene>
    <name evidence="10" type="ORF">M0813_25271</name>
</gene>
<dbReference type="PANTHER" id="PTHR12924:SF0">
    <property type="entry name" value="TRANSLOCON-ASSOCIATED PROTEIN SUBUNIT ALPHA"/>
    <property type="match status" value="1"/>
</dbReference>
<evidence type="ECO:0000256" key="4">
    <source>
        <dbReference type="ARBA" id="ARBA00022824"/>
    </source>
</evidence>
<comment type="subcellular location">
    <subcellularLocation>
        <location evidence="1">Endoplasmic reticulum membrane</location>
        <topology evidence="1">Single-pass type I membrane protein</topology>
    </subcellularLocation>
</comment>
<evidence type="ECO:0000313" key="10">
    <source>
        <dbReference type="EMBL" id="KAJ6239385.1"/>
    </source>
</evidence>
<evidence type="ECO:0000256" key="1">
    <source>
        <dbReference type="ARBA" id="ARBA00004115"/>
    </source>
</evidence>
<dbReference type="EMBL" id="JAOAOG010000226">
    <property type="protein sequence ID" value="KAJ6239385.1"/>
    <property type="molecule type" value="Genomic_DNA"/>
</dbReference>
<evidence type="ECO:0000256" key="7">
    <source>
        <dbReference type="SAM" id="MobiDB-lite"/>
    </source>
</evidence>
<keyword evidence="2 8" id="KW-0812">Transmembrane</keyword>
<feature type="region of interest" description="Disordered" evidence="7">
    <location>
        <begin position="230"/>
        <end position="290"/>
    </location>
</feature>
<feature type="compositionally biased region" description="Basic residues" evidence="7">
    <location>
        <begin position="272"/>
        <end position="290"/>
    </location>
</feature>
<dbReference type="InterPro" id="IPR005595">
    <property type="entry name" value="TRAP_alpha"/>
</dbReference>
<feature type="chain" id="PRO_5047127314" evidence="9">
    <location>
        <begin position="23"/>
        <end position="290"/>
    </location>
</feature>
<organism evidence="10 11">
    <name type="scientific">Anaeramoeba flamelloides</name>
    <dbReference type="NCBI Taxonomy" id="1746091"/>
    <lineage>
        <taxon>Eukaryota</taxon>
        <taxon>Metamonada</taxon>
        <taxon>Anaeramoebidae</taxon>
        <taxon>Anaeramoeba</taxon>
    </lineage>
</organism>
<evidence type="ECO:0000313" key="11">
    <source>
        <dbReference type="Proteomes" id="UP001150062"/>
    </source>
</evidence>
<evidence type="ECO:0000256" key="6">
    <source>
        <dbReference type="ARBA" id="ARBA00023136"/>
    </source>
</evidence>
<keyword evidence="11" id="KW-1185">Reference proteome</keyword>
<keyword evidence="4" id="KW-0256">Endoplasmic reticulum</keyword>
<evidence type="ECO:0000256" key="3">
    <source>
        <dbReference type="ARBA" id="ARBA00022729"/>
    </source>
</evidence>
<evidence type="ECO:0000256" key="8">
    <source>
        <dbReference type="SAM" id="Phobius"/>
    </source>
</evidence>
<feature type="compositionally biased region" description="Basic residues" evidence="7">
    <location>
        <begin position="247"/>
        <end position="256"/>
    </location>
</feature>
<sequence length="290" mass="33116">MKTKSILYLTFVFCILFSFIRCEKEEQEQKEKEPNDLGNENEQEDEDNDEEELIFVEDDNLEMEAQPALTSSEFVETKFVVPSFPDLQIKIPTNLKILAGLTNKGKTTYYLQRIGGSIRYPQDYSKVITNVTETDFRGIKLEPGQQIALPYYLYLSEAWQPRTYTLVLEAYYAEQDPVLVNYTSTFFNTTIELLETGSSFDATMIFTYVAILAGLVFGGVQLYNWKYASGKSSTSTKTSNKTQTKNNQKKSNKNVKKTSSGNLSDFVDSRHLSKSPKMGKKNQQKKGKKK</sequence>
<name>A0ABQ8Y452_9EUKA</name>
<feature type="signal peptide" evidence="9">
    <location>
        <begin position="1"/>
        <end position="22"/>
    </location>
</feature>
<evidence type="ECO:0000256" key="5">
    <source>
        <dbReference type="ARBA" id="ARBA00022989"/>
    </source>
</evidence>
<feature type="transmembrane region" description="Helical" evidence="8">
    <location>
        <begin position="205"/>
        <end position="225"/>
    </location>
</feature>
<protein>
    <submittedName>
        <fullName evidence="10">Translocon-associated protein subunit alpha</fullName>
    </submittedName>
</protein>
<feature type="region of interest" description="Disordered" evidence="7">
    <location>
        <begin position="27"/>
        <end position="50"/>
    </location>
</feature>
<keyword evidence="3 9" id="KW-0732">Signal</keyword>
<accession>A0ABQ8Y452</accession>
<evidence type="ECO:0000256" key="2">
    <source>
        <dbReference type="ARBA" id="ARBA00022692"/>
    </source>
</evidence>
<evidence type="ECO:0000256" key="9">
    <source>
        <dbReference type="SAM" id="SignalP"/>
    </source>
</evidence>
<feature type="compositionally biased region" description="Low complexity" evidence="7">
    <location>
        <begin position="230"/>
        <end position="246"/>
    </location>
</feature>
<keyword evidence="6 8" id="KW-0472">Membrane</keyword>
<dbReference type="PANTHER" id="PTHR12924">
    <property type="entry name" value="TRANSLOCON-ASSOCIATED PROTEIN, ALPHA SUBUNIT"/>
    <property type="match status" value="1"/>
</dbReference>
<feature type="compositionally biased region" description="Acidic residues" evidence="7">
    <location>
        <begin position="39"/>
        <end position="50"/>
    </location>
</feature>
<comment type="caution">
    <text evidence="10">The sequence shown here is derived from an EMBL/GenBank/DDBJ whole genome shotgun (WGS) entry which is preliminary data.</text>
</comment>
<dbReference type="Proteomes" id="UP001150062">
    <property type="component" value="Unassembled WGS sequence"/>
</dbReference>
<reference evidence="10" key="1">
    <citation type="submission" date="2022-08" db="EMBL/GenBank/DDBJ databases">
        <title>Novel sulfate-reducing endosymbionts in the free-living metamonad Anaeramoeba.</title>
        <authorList>
            <person name="Jerlstrom-Hultqvist J."/>
            <person name="Cepicka I."/>
            <person name="Gallot-Lavallee L."/>
            <person name="Salas-Leiva D."/>
            <person name="Curtis B.A."/>
            <person name="Zahonova K."/>
            <person name="Pipaliya S."/>
            <person name="Dacks J."/>
            <person name="Roger A.J."/>
        </authorList>
    </citation>
    <scope>NUCLEOTIDE SEQUENCE</scope>
    <source>
        <strain evidence="10">Schooner1</strain>
    </source>
</reference>
<proteinExistence type="predicted"/>
<keyword evidence="5 8" id="KW-1133">Transmembrane helix</keyword>